<dbReference type="AlphaFoldDB" id="A0A7S1PQC8"/>
<organism evidence="1">
    <name type="scientific">Neobodo designis</name>
    <name type="common">Flagellated protozoan</name>
    <name type="synonym">Bodo designis</name>
    <dbReference type="NCBI Taxonomy" id="312471"/>
    <lineage>
        <taxon>Eukaryota</taxon>
        <taxon>Discoba</taxon>
        <taxon>Euglenozoa</taxon>
        <taxon>Kinetoplastea</taxon>
        <taxon>Metakinetoplastina</taxon>
        <taxon>Neobodonida</taxon>
        <taxon>Neobodo</taxon>
    </lineage>
</organism>
<evidence type="ECO:0000313" key="1">
    <source>
        <dbReference type="EMBL" id="CAD9095589.1"/>
    </source>
</evidence>
<protein>
    <submittedName>
        <fullName evidence="1">Uncharacterized protein</fullName>
    </submittedName>
</protein>
<accession>A0A7S1PQC8</accession>
<name>A0A7S1PQC8_NEODS</name>
<gene>
    <name evidence="1" type="ORF">NDES1114_LOCUS4284</name>
</gene>
<proteinExistence type="predicted"/>
<sequence>MLRRAIDSAKVRYHDLVNRFVGPDRASFVRYGARFPLWTVFSKSLPIPVFVLTVSWMNVSSWSQWKRRDEALDALNENRMRFYGQSFQPVADRGIEGVYMPTQGYVSIDGVTGINRGLDGRYQAAPTKELVDNLAHVPVTPKMLERARELHEQSRAEHERNKLP</sequence>
<reference evidence="1" key="1">
    <citation type="submission" date="2021-01" db="EMBL/GenBank/DDBJ databases">
        <authorList>
            <person name="Corre E."/>
            <person name="Pelletier E."/>
            <person name="Niang G."/>
            <person name="Scheremetjew M."/>
            <person name="Finn R."/>
            <person name="Kale V."/>
            <person name="Holt S."/>
            <person name="Cochrane G."/>
            <person name="Meng A."/>
            <person name="Brown T."/>
            <person name="Cohen L."/>
        </authorList>
    </citation>
    <scope>NUCLEOTIDE SEQUENCE</scope>
    <source>
        <strain evidence="1">CCAP 1951/1</strain>
    </source>
</reference>
<dbReference type="EMBL" id="HBGF01006271">
    <property type="protein sequence ID" value="CAD9095589.1"/>
    <property type="molecule type" value="Transcribed_RNA"/>
</dbReference>